<evidence type="ECO:0008006" key="3">
    <source>
        <dbReference type="Google" id="ProtNLM"/>
    </source>
</evidence>
<dbReference type="EMBL" id="GBRH01280425">
    <property type="protein sequence ID" value="JAD17470.1"/>
    <property type="molecule type" value="Transcribed_RNA"/>
</dbReference>
<sequence>MLCTTFLLLSCLRGVGRLPPSCHPELAGRLGRRARSTASTFPTPVQDAHALPCSRAGSRQRQLYKARTDRSVRCSEFWNVVRLPSILTPSAESDRGGWE</sequence>
<accession>A0A0A8XXS3</accession>
<dbReference type="AlphaFoldDB" id="A0A0A8XXS3"/>
<reference evidence="2" key="2">
    <citation type="journal article" date="2015" name="Data Brief">
        <title>Shoot transcriptome of the giant reed, Arundo donax.</title>
        <authorList>
            <person name="Barrero R.A."/>
            <person name="Guerrero F.D."/>
            <person name="Moolhuijzen P."/>
            <person name="Goolsby J.A."/>
            <person name="Tidwell J."/>
            <person name="Bellgard S.E."/>
            <person name="Bellgard M.I."/>
        </authorList>
    </citation>
    <scope>NUCLEOTIDE SEQUENCE</scope>
    <source>
        <tissue evidence="2">Shoot tissue taken approximately 20 cm above the soil surface</tissue>
    </source>
</reference>
<name>A0A0A8XXS3_ARUDO</name>
<keyword evidence="1" id="KW-0732">Signal</keyword>
<reference evidence="2" key="1">
    <citation type="submission" date="2014-09" db="EMBL/GenBank/DDBJ databases">
        <authorList>
            <person name="Magalhaes I.L.F."/>
            <person name="Oliveira U."/>
            <person name="Santos F.R."/>
            <person name="Vidigal T.H.D.A."/>
            <person name="Brescovit A.D."/>
            <person name="Santos A.J."/>
        </authorList>
    </citation>
    <scope>NUCLEOTIDE SEQUENCE</scope>
    <source>
        <tissue evidence="2">Shoot tissue taken approximately 20 cm above the soil surface</tissue>
    </source>
</reference>
<protein>
    <recommendedName>
        <fullName evidence="3">Secreted protein</fullName>
    </recommendedName>
</protein>
<evidence type="ECO:0000256" key="1">
    <source>
        <dbReference type="SAM" id="SignalP"/>
    </source>
</evidence>
<evidence type="ECO:0000313" key="2">
    <source>
        <dbReference type="EMBL" id="JAD17470.1"/>
    </source>
</evidence>
<feature type="signal peptide" evidence="1">
    <location>
        <begin position="1"/>
        <end position="17"/>
    </location>
</feature>
<organism evidence="2">
    <name type="scientific">Arundo donax</name>
    <name type="common">Giant reed</name>
    <name type="synonym">Donax arundinaceus</name>
    <dbReference type="NCBI Taxonomy" id="35708"/>
    <lineage>
        <taxon>Eukaryota</taxon>
        <taxon>Viridiplantae</taxon>
        <taxon>Streptophyta</taxon>
        <taxon>Embryophyta</taxon>
        <taxon>Tracheophyta</taxon>
        <taxon>Spermatophyta</taxon>
        <taxon>Magnoliopsida</taxon>
        <taxon>Liliopsida</taxon>
        <taxon>Poales</taxon>
        <taxon>Poaceae</taxon>
        <taxon>PACMAD clade</taxon>
        <taxon>Arundinoideae</taxon>
        <taxon>Arundineae</taxon>
        <taxon>Arundo</taxon>
    </lineage>
</organism>
<feature type="chain" id="PRO_5002042007" description="Secreted protein" evidence="1">
    <location>
        <begin position="18"/>
        <end position="99"/>
    </location>
</feature>
<proteinExistence type="predicted"/>